<dbReference type="RefSeq" id="WP_139824803.1">
    <property type="nucleotide sequence ID" value="NZ_FXAY01000002.1"/>
</dbReference>
<proteinExistence type="predicted"/>
<feature type="compositionally biased region" description="Gly residues" evidence="1">
    <location>
        <begin position="450"/>
        <end position="471"/>
    </location>
</feature>
<organism evidence="2 3">
    <name type="scientific">Agreia pratensis</name>
    <dbReference type="NCBI Taxonomy" id="150121"/>
    <lineage>
        <taxon>Bacteria</taxon>
        <taxon>Bacillati</taxon>
        <taxon>Actinomycetota</taxon>
        <taxon>Actinomycetes</taxon>
        <taxon>Micrococcales</taxon>
        <taxon>Microbacteriaceae</taxon>
        <taxon>Agreia</taxon>
    </lineage>
</organism>
<dbReference type="STRING" id="150121.SAMN06296010_1538"/>
<evidence type="ECO:0000256" key="1">
    <source>
        <dbReference type="SAM" id="MobiDB-lite"/>
    </source>
</evidence>
<feature type="region of interest" description="Disordered" evidence="1">
    <location>
        <begin position="511"/>
        <end position="598"/>
    </location>
</feature>
<reference evidence="3" key="1">
    <citation type="submission" date="2017-04" db="EMBL/GenBank/DDBJ databases">
        <authorList>
            <person name="Varghese N."/>
            <person name="Submissions S."/>
        </authorList>
    </citation>
    <scope>NUCLEOTIDE SEQUENCE [LARGE SCALE GENOMIC DNA]</scope>
    <source>
        <strain evidence="3">VKM Ac-2510</strain>
    </source>
</reference>
<protein>
    <submittedName>
        <fullName evidence="2">Uncharacterized protein</fullName>
    </submittedName>
</protein>
<feature type="region of interest" description="Disordered" evidence="1">
    <location>
        <begin position="445"/>
        <end position="498"/>
    </location>
</feature>
<evidence type="ECO:0000313" key="2">
    <source>
        <dbReference type="EMBL" id="SMG29046.1"/>
    </source>
</evidence>
<evidence type="ECO:0000313" key="3">
    <source>
        <dbReference type="Proteomes" id="UP000193244"/>
    </source>
</evidence>
<dbReference type="EMBL" id="FXAY01000002">
    <property type="protein sequence ID" value="SMG29046.1"/>
    <property type="molecule type" value="Genomic_DNA"/>
</dbReference>
<name>A0A1X7JNL9_9MICO</name>
<dbReference type="OrthoDB" id="3259283at2"/>
<sequence length="733" mass="75529">MSDGPLPTYDLIQPEKIPGRSIEVKDIHSLADKFNTAAISIREQGVQVETEWGGLAGVYDAPEAPELFMIVKGNRGVGVLTGDLATAYSKASSAISTLAYALTGPVNQLKDLYQDATTFVSTIHGGMIEQSASSSTTGVANYTKDVLWSDDIATKRRNTELIHAVNAEVAKLDEAQAEAVNALNAIDPTVQELFKAPYVPTSLDDLNTPGVPLSWGPSRTPPSCGGENIGNAIGQWFGDSVNSITSLGGYDIYTGKESWDTAGAAWSGLGMTAAGLLLFASPAGWAWQASAAASKAMGQDRPELLKPVDDFVNGAGNQLAGAVGGFTQWDTWRTDPGKAATNVILNVGSLAIPAGGAGAAAKALAGAKVGALVEKFIDVGSKIRGPAGEAISGGLRAGANGVGDALKVLEAARQAPAALAREMAAAVKPHLPVWQPSIAGVGDGVTHMTGDGGVGTASGVGHAGGSGGSSGTHGTSPSDGYDPRNYNSDGTIKEGKYGELSPERRQELLDQQAAHDAQMAGSTPGEHQSDPAVGHDSGHDEAGHAGSDGAAGTGPDHAGTNGGASNHGPDRTVEDALPWNPTSEVLDPNRTYTNIEKSEFGEAQSDAYMRAKGYERIDIPHTNVSHNGIDAIYRSPDGHFVIVEAKFGTAGLKGGALDGRQMSEPWLTGGGAGGIDRISNAVQGNKELADAIKGALERNDVTLVMTKIDRFGVVTPRLLNYGGYVVRGATPKL</sequence>
<gene>
    <name evidence="2" type="ORF">SAMN06296010_1538</name>
</gene>
<keyword evidence="3" id="KW-1185">Reference proteome</keyword>
<dbReference type="Proteomes" id="UP000193244">
    <property type="component" value="Unassembled WGS sequence"/>
</dbReference>
<accession>A0A1X7JNL9</accession>
<dbReference type="CDD" id="cd20702">
    <property type="entry name" value="PoNe"/>
    <property type="match status" value="1"/>
</dbReference>
<dbReference type="AlphaFoldDB" id="A0A1X7JNL9"/>